<dbReference type="OrthoDB" id="263283at2759"/>
<dbReference type="SUPFAM" id="SSF51197">
    <property type="entry name" value="Clavaminate synthase-like"/>
    <property type="match status" value="1"/>
</dbReference>
<dbReference type="InterPro" id="IPR003347">
    <property type="entry name" value="JmjC_dom"/>
</dbReference>
<evidence type="ECO:0000313" key="3">
    <source>
        <dbReference type="EMBL" id="OLP91047.1"/>
    </source>
</evidence>
<dbReference type="PANTHER" id="PTHR12461:SF104">
    <property type="entry name" value="TRNA WYBUTOSINE-SYNTHESIZING PROTEIN 5"/>
    <property type="match status" value="1"/>
</dbReference>
<proteinExistence type="predicted"/>
<keyword evidence="1" id="KW-0472">Membrane</keyword>
<dbReference type="Gene3D" id="6.10.140.1470">
    <property type="match status" value="1"/>
</dbReference>
<keyword evidence="1" id="KW-0812">Transmembrane</keyword>
<evidence type="ECO:0000313" key="4">
    <source>
        <dbReference type="Proteomes" id="UP000186817"/>
    </source>
</evidence>
<feature type="domain" description="JmjC" evidence="2">
    <location>
        <begin position="138"/>
        <end position="296"/>
    </location>
</feature>
<keyword evidence="4" id="KW-1185">Reference proteome</keyword>
<gene>
    <name evidence="3" type="primary">tyw5</name>
    <name evidence="3" type="ORF">AK812_SmicGene49049</name>
</gene>
<dbReference type="PROSITE" id="PS51184">
    <property type="entry name" value="JMJC"/>
    <property type="match status" value="1"/>
</dbReference>
<evidence type="ECO:0000259" key="2">
    <source>
        <dbReference type="PROSITE" id="PS51184"/>
    </source>
</evidence>
<dbReference type="Gene3D" id="2.60.120.650">
    <property type="entry name" value="Cupin"/>
    <property type="match status" value="1"/>
</dbReference>
<protein>
    <submittedName>
        <fullName evidence="3">tRNA wybutosine-synthesizing protein 5</fullName>
    </submittedName>
</protein>
<keyword evidence="1" id="KW-1133">Transmembrane helix</keyword>
<dbReference type="EMBL" id="LSRX01000681">
    <property type="protein sequence ID" value="OLP91047.1"/>
    <property type="molecule type" value="Genomic_DNA"/>
</dbReference>
<organism evidence="3 4">
    <name type="scientific">Symbiodinium microadriaticum</name>
    <name type="common">Dinoflagellate</name>
    <name type="synonym">Zooxanthella microadriatica</name>
    <dbReference type="NCBI Taxonomy" id="2951"/>
    <lineage>
        <taxon>Eukaryota</taxon>
        <taxon>Sar</taxon>
        <taxon>Alveolata</taxon>
        <taxon>Dinophyceae</taxon>
        <taxon>Suessiales</taxon>
        <taxon>Symbiodiniaceae</taxon>
        <taxon>Symbiodinium</taxon>
    </lineage>
</organism>
<dbReference type="PANTHER" id="PTHR12461">
    <property type="entry name" value="HYPOXIA-INDUCIBLE FACTOR 1 ALPHA INHIBITOR-RELATED"/>
    <property type="match status" value="1"/>
</dbReference>
<reference evidence="3 4" key="1">
    <citation type="submission" date="2016-02" db="EMBL/GenBank/DDBJ databases">
        <title>Genome analysis of coral dinoflagellate symbionts highlights evolutionary adaptations to a symbiotic lifestyle.</title>
        <authorList>
            <person name="Aranda M."/>
            <person name="Li Y."/>
            <person name="Liew Y.J."/>
            <person name="Baumgarten S."/>
            <person name="Simakov O."/>
            <person name="Wilson M."/>
            <person name="Piel J."/>
            <person name="Ashoor H."/>
            <person name="Bougouffa S."/>
            <person name="Bajic V.B."/>
            <person name="Ryu T."/>
            <person name="Ravasi T."/>
            <person name="Bayer T."/>
            <person name="Micklem G."/>
            <person name="Kim H."/>
            <person name="Bhak J."/>
            <person name="Lajeunesse T.C."/>
            <person name="Voolstra C.R."/>
        </authorList>
    </citation>
    <scope>NUCLEOTIDE SEQUENCE [LARGE SCALE GENOMIC DNA]</scope>
    <source>
        <strain evidence="3 4">CCMP2467</strain>
    </source>
</reference>
<comment type="caution">
    <text evidence="3">The sequence shown here is derived from an EMBL/GenBank/DDBJ whole genome shotgun (WGS) entry which is preliminary data.</text>
</comment>
<dbReference type="Pfam" id="PF13621">
    <property type="entry name" value="Cupin_8"/>
    <property type="match status" value="1"/>
</dbReference>
<dbReference type="OMA" id="CESWARW"/>
<name>A0A1Q9D7F6_SYMMI</name>
<dbReference type="Proteomes" id="UP000186817">
    <property type="component" value="Unassembled WGS sequence"/>
</dbReference>
<dbReference type="GO" id="GO:0000049">
    <property type="term" value="F:tRNA binding"/>
    <property type="evidence" value="ECO:0007669"/>
    <property type="project" value="TreeGrafter"/>
</dbReference>
<feature type="transmembrane region" description="Helical" evidence="1">
    <location>
        <begin position="6"/>
        <end position="22"/>
    </location>
</feature>
<dbReference type="AlphaFoldDB" id="A0A1Q9D7F6"/>
<dbReference type="GO" id="GO:0031591">
    <property type="term" value="P:wybutosine biosynthetic process"/>
    <property type="evidence" value="ECO:0007669"/>
    <property type="project" value="TreeGrafter"/>
</dbReference>
<evidence type="ECO:0000256" key="1">
    <source>
        <dbReference type="SAM" id="Phobius"/>
    </source>
</evidence>
<sequence length="340" mass="38856">MERSGWLVLTASAGSLILVFLWKRSRERRHRVPCESWARWVMAKTDGSSLQAPLLLTGVPLGECTDRWSDTYLERIIGETKISVHISNTRFLDFAAKNFKYEIMTFQGFLRRIQSSSEGTFLYYRSQHQKRNKASSLDTLGSIADDFVMPRLLLDPFRVHSTVLRVASTGLCMWLHYDVCDNFLCCIRGRKRVVLFHPNDIDRLYVSGSSSAMGSRLLQKRGQTQLWKEFPLASAAWSRRLEVVLNAGDVLFIPSFWPHCTEALPSKGSRSSISVNTFLQRPEWASLHDPKDVWANRELLPAQEATKGMEKILPQLQELPPVPRAFYCRKMAAELLAMAN</sequence>
<accession>A0A1Q9D7F6</accession>
<dbReference type="InterPro" id="IPR041667">
    <property type="entry name" value="Cupin_8"/>
</dbReference>